<dbReference type="PANTHER" id="PTHR36536">
    <property type="entry name" value="UPF0111 PROTEIN HI_1603"/>
    <property type="match status" value="1"/>
</dbReference>
<dbReference type="Pfam" id="PF01865">
    <property type="entry name" value="PhoU_div"/>
    <property type="match status" value="1"/>
</dbReference>
<dbReference type="Proteomes" id="UP000286482">
    <property type="component" value="Unassembled WGS sequence"/>
</dbReference>
<evidence type="ECO:0000256" key="1">
    <source>
        <dbReference type="ARBA" id="ARBA00008591"/>
    </source>
</evidence>
<evidence type="ECO:0000313" key="3">
    <source>
        <dbReference type="Proteomes" id="UP000286482"/>
    </source>
</evidence>
<dbReference type="Gene3D" id="1.20.58.220">
    <property type="entry name" value="Phosphate transport system protein phou homolog 2, domain 2"/>
    <property type="match status" value="1"/>
</dbReference>
<dbReference type="OrthoDB" id="9780540at2"/>
<keyword evidence="3" id="KW-1185">Reference proteome</keyword>
<protein>
    <submittedName>
        <fullName evidence="2">TIGR00153 family protein</fullName>
    </submittedName>
</protein>
<name>A0A420ECR3_9ALTE</name>
<accession>A0A420ECR3</accession>
<dbReference type="InterPro" id="IPR018445">
    <property type="entry name" value="Put_Phosphate_transp_reg"/>
</dbReference>
<comment type="similarity">
    <text evidence="1">Belongs to the UPF0111 family.</text>
</comment>
<proteinExistence type="inferred from homology"/>
<dbReference type="InterPro" id="IPR038078">
    <property type="entry name" value="PhoU-like_sf"/>
</dbReference>
<sequence length="225" mass="25715">MSNTIMGLFAKSPIKPLEEHIDKVQKCCEALVPFFEAVFNSDWDEAAAQRVVISSLEKDADKMKRDIRLNLPSGIFMPVERTDLLELITHQDRIANKAKDLSGRVLGRRLEIPESIQPVFMAYVKRNLDATQMAREAINELEELLETGFRGREVFVVEKMINKLEAIEDDTDSQQIQLRRSLKALEDQLNPIDVMFLYHLLETVGTLADQAQRVGARLELMIFKA</sequence>
<dbReference type="SUPFAM" id="SSF109755">
    <property type="entry name" value="PhoU-like"/>
    <property type="match status" value="1"/>
</dbReference>
<comment type="caution">
    <text evidence="2">The sequence shown here is derived from an EMBL/GenBank/DDBJ whole genome shotgun (WGS) entry which is preliminary data.</text>
</comment>
<dbReference type="RefSeq" id="WP_120354523.1">
    <property type="nucleotide sequence ID" value="NZ_RAQO01000005.1"/>
</dbReference>
<organism evidence="2 3">
    <name type="scientific">Alginatibacterium sediminis</name>
    <dbReference type="NCBI Taxonomy" id="2164068"/>
    <lineage>
        <taxon>Bacteria</taxon>
        <taxon>Pseudomonadati</taxon>
        <taxon>Pseudomonadota</taxon>
        <taxon>Gammaproteobacteria</taxon>
        <taxon>Alteromonadales</taxon>
        <taxon>Alteromonadaceae</taxon>
        <taxon>Alginatibacterium</taxon>
    </lineage>
</organism>
<dbReference type="PANTHER" id="PTHR36536:SF3">
    <property type="entry name" value="UPF0111 PROTEIN HI_1603"/>
    <property type="match status" value="1"/>
</dbReference>
<dbReference type="EMBL" id="RAQO01000005">
    <property type="protein sequence ID" value="RKF18444.1"/>
    <property type="molecule type" value="Genomic_DNA"/>
</dbReference>
<dbReference type="NCBIfam" id="TIGR00153">
    <property type="entry name" value="TIGR00153 family protein"/>
    <property type="match status" value="1"/>
</dbReference>
<dbReference type="AlphaFoldDB" id="A0A420ECR3"/>
<gene>
    <name evidence="2" type="ORF">DBZ36_08495</name>
</gene>
<reference evidence="2 3" key="1">
    <citation type="submission" date="2018-09" db="EMBL/GenBank/DDBJ databases">
        <authorList>
            <person name="Wang Z."/>
        </authorList>
    </citation>
    <scope>NUCLEOTIDE SEQUENCE [LARGE SCALE GENOMIC DNA]</scope>
    <source>
        <strain evidence="2 3">ALS 81</strain>
    </source>
</reference>
<evidence type="ECO:0000313" key="2">
    <source>
        <dbReference type="EMBL" id="RKF18444.1"/>
    </source>
</evidence>
<dbReference type="InterPro" id="IPR002727">
    <property type="entry name" value="DUF47"/>
</dbReference>